<gene>
    <name evidence="1" type="ORF">Cch02nite_24720</name>
</gene>
<proteinExistence type="predicted"/>
<dbReference type="RefSeq" id="WP_239120497.1">
    <property type="nucleotide sequence ID" value="NZ_BAAALB010000002.1"/>
</dbReference>
<comment type="caution">
    <text evidence="1">The sequence shown here is derived from an EMBL/GenBank/DDBJ whole genome shotgun (WGS) entry which is preliminary data.</text>
</comment>
<dbReference type="Proteomes" id="UP000619293">
    <property type="component" value="Unassembled WGS sequence"/>
</dbReference>
<dbReference type="EMBL" id="BONG01000012">
    <property type="protein sequence ID" value="GIF89028.1"/>
    <property type="molecule type" value="Genomic_DNA"/>
</dbReference>
<reference evidence="1 2" key="1">
    <citation type="submission" date="2021-01" db="EMBL/GenBank/DDBJ databases">
        <title>Whole genome shotgun sequence of Catellatospora chokoriensis NBRC 107358.</title>
        <authorList>
            <person name="Komaki H."/>
            <person name="Tamura T."/>
        </authorList>
    </citation>
    <scope>NUCLEOTIDE SEQUENCE [LARGE SCALE GENOMIC DNA]</scope>
    <source>
        <strain evidence="1 2">NBRC 107358</strain>
    </source>
</reference>
<name>A0A8J3K248_9ACTN</name>
<keyword evidence="2" id="KW-1185">Reference proteome</keyword>
<dbReference type="AlphaFoldDB" id="A0A8J3K248"/>
<organism evidence="1 2">
    <name type="scientific">Catellatospora chokoriensis</name>
    <dbReference type="NCBI Taxonomy" id="310353"/>
    <lineage>
        <taxon>Bacteria</taxon>
        <taxon>Bacillati</taxon>
        <taxon>Actinomycetota</taxon>
        <taxon>Actinomycetes</taxon>
        <taxon>Micromonosporales</taxon>
        <taxon>Micromonosporaceae</taxon>
        <taxon>Catellatospora</taxon>
    </lineage>
</organism>
<sequence>MTTVNDTDRGTVLVDGRAYAADAIAGGAAYELFSETPAPGFLRMDNPGRWAYHRFVPAAEVAAGALELAATHPESPLCAPLSRAVSWEHVHRLSQRPPRDRQAAELVGTVRASATVRRGTRMVMPLNPTSVTALLRGRLPHGFCYREWDLAHLRTPAELAVLGAGGTGAQDPADEVAYLLRWRAVDPRDYMPSAGDAVAGLVAMPPHDRVGAAVLGTGFAPSSSELIPEWITADFADLPLPAHAALVAYVPDGTEIVLYTFQPEQRGWLRLVGPQWRRLLHPLREISADQEYLPIPRTETVFSRLIGTFRGEEYEAVADPPEEFRVLAMSRAARYPVESLLRRTRYAHWRGAPCTVLGADSTWVRLRLCRPDPTNVAALGAQCYERGVYEAWAPATEVTDAQDVDIRYPL</sequence>
<accession>A0A8J3K248</accession>
<evidence type="ECO:0000313" key="1">
    <source>
        <dbReference type="EMBL" id="GIF89028.1"/>
    </source>
</evidence>
<protein>
    <submittedName>
        <fullName evidence="1">Uncharacterized protein</fullName>
    </submittedName>
</protein>
<evidence type="ECO:0000313" key="2">
    <source>
        <dbReference type="Proteomes" id="UP000619293"/>
    </source>
</evidence>